<feature type="region of interest" description="Disordered" evidence="1">
    <location>
        <begin position="87"/>
        <end position="121"/>
    </location>
</feature>
<sequence>MGKSNAIVKKAEQKASKKNKSINAFDISSSPPSPTGAVMGQKIVRRKVSKKVIKKKNEKKRVKGASELDNPKYANKDFMLEMIEKASGKEEEREATKLARREAVEKKIKERGDKKEKIEDP</sequence>
<reference evidence="2 3" key="1">
    <citation type="submission" date="2020-12" db="EMBL/GenBank/DDBJ databases">
        <title>Metabolic potential, ecology and presence of endohyphal bacteria is reflected in genomic diversity of Mucoromycotina.</title>
        <authorList>
            <person name="Muszewska A."/>
            <person name="Okrasinska A."/>
            <person name="Steczkiewicz K."/>
            <person name="Drgas O."/>
            <person name="Orlowska M."/>
            <person name="Perlinska-Lenart U."/>
            <person name="Aleksandrzak-Piekarczyk T."/>
            <person name="Szatraj K."/>
            <person name="Zielenkiewicz U."/>
            <person name="Pilsyk S."/>
            <person name="Malc E."/>
            <person name="Mieczkowski P."/>
            <person name="Kruszewska J.S."/>
            <person name="Biernat P."/>
            <person name="Pawlowska J."/>
        </authorList>
    </citation>
    <scope>NUCLEOTIDE SEQUENCE [LARGE SCALE GENOMIC DNA]</scope>
    <source>
        <strain evidence="2 3">CBS 142.35</strain>
    </source>
</reference>
<comment type="caution">
    <text evidence="2">The sequence shown here is derived from an EMBL/GenBank/DDBJ whole genome shotgun (WGS) entry which is preliminary data.</text>
</comment>
<proteinExistence type="predicted"/>
<feature type="region of interest" description="Disordered" evidence="1">
    <location>
        <begin position="1"/>
        <end position="41"/>
    </location>
</feature>
<evidence type="ECO:0000313" key="3">
    <source>
        <dbReference type="Proteomes" id="UP000646827"/>
    </source>
</evidence>
<evidence type="ECO:0000313" key="2">
    <source>
        <dbReference type="EMBL" id="KAG2222927.1"/>
    </source>
</evidence>
<dbReference type="OrthoDB" id="2289834at2759"/>
<dbReference type="AlphaFoldDB" id="A0A8H7S744"/>
<name>A0A8H7S744_9FUNG</name>
<gene>
    <name evidence="2" type="ORF">INT45_012905</name>
</gene>
<dbReference type="EMBL" id="JAEPRB010000071">
    <property type="protein sequence ID" value="KAG2222927.1"/>
    <property type="molecule type" value="Genomic_DNA"/>
</dbReference>
<dbReference type="Proteomes" id="UP000646827">
    <property type="component" value="Unassembled WGS sequence"/>
</dbReference>
<keyword evidence="3" id="KW-1185">Reference proteome</keyword>
<accession>A0A8H7S744</accession>
<evidence type="ECO:0000256" key="1">
    <source>
        <dbReference type="SAM" id="MobiDB-lite"/>
    </source>
</evidence>
<protein>
    <submittedName>
        <fullName evidence="2">Uncharacterized protein</fullName>
    </submittedName>
</protein>
<organism evidence="2 3">
    <name type="scientific">Circinella minor</name>
    <dbReference type="NCBI Taxonomy" id="1195481"/>
    <lineage>
        <taxon>Eukaryota</taxon>
        <taxon>Fungi</taxon>
        <taxon>Fungi incertae sedis</taxon>
        <taxon>Mucoromycota</taxon>
        <taxon>Mucoromycotina</taxon>
        <taxon>Mucoromycetes</taxon>
        <taxon>Mucorales</taxon>
        <taxon>Lichtheimiaceae</taxon>
        <taxon>Circinella</taxon>
    </lineage>
</organism>